<dbReference type="InterPro" id="IPR050216">
    <property type="entry name" value="LRR_domain-containing"/>
</dbReference>
<organism evidence="4 5">
    <name type="scientific">Ephemerocybe angulata</name>
    <dbReference type="NCBI Taxonomy" id="980116"/>
    <lineage>
        <taxon>Eukaryota</taxon>
        <taxon>Fungi</taxon>
        <taxon>Dikarya</taxon>
        <taxon>Basidiomycota</taxon>
        <taxon>Agaricomycotina</taxon>
        <taxon>Agaricomycetes</taxon>
        <taxon>Agaricomycetidae</taxon>
        <taxon>Agaricales</taxon>
        <taxon>Agaricineae</taxon>
        <taxon>Psathyrellaceae</taxon>
        <taxon>Ephemerocybe</taxon>
    </lineage>
</organism>
<dbReference type="PANTHER" id="PTHR48051">
    <property type="match status" value="1"/>
</dbReference>
<dbReference type="Proteomes" id="UP000541558">
    <property type="component" value="Unassembled WGS sequence"/>
</dbReference>
<dbReference type="Pfam" id="PF13855">
    <property type="entry name" value="LRR_8"/>
    <property type="match status" value="1"/>
</dbReference>
<feature type="region of interest" description="Disordered" evidence="3">
    <location>
        <begin position="458"/>
        <end position="523"/>
    </location>
</feature>
<evidence type="ECO:0000256" key="2">
    <source>
        <dbReference type="ARBA" id="ARBA00022737"/>
    </source>
</evidence>
<comment type="caution">
    <text evidence="4">The sequence shown here is derived from an EMBL/GenBank/DDBJ whole genome shotgun (WGS) entry which is preliminary data.</text>
</comment>
<feature type="region of interest" description="Disordered" evidence="3">
    <location>
        <begin position="1"/>
        <end position="70"/>
    </location>
</feature>
<dbReference type="Gene3D" id="3.80.10.10">
    <property type="entry name" value="Ribonuclease Inhibitor"/>
    <property type="match status" value="3"/>
</dbReference>
<feature type="compositionally biased region" description="Low complexity" evidence="3">
    <location>
        <begin position="479"/>
        <end position="492"/>
    </location>
</feature>
<dbReference type="EMBL" id="JAACJK010000057">
    <property type="protein sequence ID" value="KAF5337427.1"/>
    <property type="molecule type" value="Genomic_DNA"/>
</dbReference>
<evidence type="ECO:0000256" key="3">
    <source>
        <dbReference type="SAM" id="MobiDB-lite"/>
    </source>
</evidence>
<dbReference type="PRINTS" id="PR00019">
    <property type="entry name" value="LEURICHRPT"/>
</dbReference>
<keyword evidence="5" id="KW-1185">Reference proteome</keyword>
<keyword evidence="1" id="KW-0433">Leucine-rich repeat</keyword>
<keyword evidence="2" id="KW-0677">Repeat</keyword>
<feature type="compositionally biased region" description="Polar residues" evidence="3">
    <location>
        <begin position="558"/>
        <end position="571"/>
    </location>
</feature>
<name>A0A8H5C8Z9_9AGAR</name>
<dbReference type="GO" id="GO:0005737">
    <property type="term" value="C:cytoplasm"/>
    <property type="evidence" value="ECO:0007669"/>
    <property type="project" value="TreeGrafter"/>
</dbReference>
<dbReference type="PROSITE" id="PS51450">
    <property type="entry name" value="LRR"/>
    <property type="match status" value="2"/>
</dbReference>
<protein>
    <recommendedName>
        <fullName evidence="6">L domain-like protein</fullName>
    </recommendedName>
</protein>
<dbReference type="SUPFAM" id="SSF52047">
    <property type="entry name" value="RNI-like"/>
    <property type="match status" value="1"/>
</dbReference>
<dbReference type="InterPro" id="IPR003591">
    <property type="entry name" value="Leu-rich_rpt_typical-subtyp"/>
</dbReference>
<accession>A0A8H5C8Z9</accession>
<feature type="region of interest" description="Disordered" evidence="3">
    <location>
        <begin position="537"/>
        <end position="571"/>
    </location>
</feature>
<evidence type="ECO:0000313" key="5">
    <source>
        <dbReference type="Proteomes" id="UP000541558"/>
    </source>
</evidence>
<evidence type="ECO:0000256" key="1">
    <source>
        <dbReference type="ARBA" id="ARBA00022614"/>
    </source>
</evidence>
<evidence type="ECO:0008006" key="6">
    <source>
        <dbReference type="Google" id="ProtNLM"/>
    </source>
</evidence>
<dbReference type="SMART" id="SM00369">
    <property type="entry name" value="LRR_TYP"/>
    <property type="match status" value="7"/>
</dbReference>
<dbReference type="OrthoDB" id="1517790at2759"/>
<dbReference type="SMART" id="SM00364">
    <property type="entry name" value="LRR_BAC"/>
    <property type="match status" value="4"/>
</dbReference>
<dbReference type="InterPro" id="IPR032675">
    <property type="entry name" value="LRR_dom_sf"/>
</dbReference>
<proteinExistence type="predicted"/>
<dbReference type="Pfam" id="PF13516">
    <property type="entry name" value="LRR_6"/>
    <property type="match status" value="2"/>
</dbReference>
<gene>
    <name evidence="4" type="ORF">D9611_003001</name>
</gene>
<dbReference type="InterPro" id="IPR001611">
    <property type="entry name" value="Leu-rich_rpt"/>
</dbReference>
<dbReference type="SUPFAM" id="SSF52058">
    <property type="entry name" value="L domain-like"/>
    <property type="match status" value="1"/>
</dbReference>
<feature type="compositionally biased region" description="Low complexity" evidence="3">
    <location>
        <begin position="9"/>
        <end position="52"/>
    </location>
</feature>
<reference evidence="4 5" key="1">
    <citation type="journal article" date="2020" name="ISME J.">
        <title>Uncovering the hidden diversity of litter-decomposition mechanisms in mushroom-forming fungi.</title>
        <authorList>
            <person name="Floudas D."/>
            <person name="Bentzer J."/>
            <person name="Ahren D."/>
            <person name="Johansson T."/>
            <person name="Persson P."/>
            <person name="Tunlid A."/>
        </authorList>
    </citation>
    <scope>NUCLEOTIDE SEQUENCE [LARGE SCALE GENOMIC DNA]</scope>
    <source>
        <strain evidence="4 5">CBS 175.51</strain>
    </source>
</reference>
<evidence type="ECO:0000313" key="4">
    <source>
        <dbReference type="EMBL" id="KAF5337427.1"/>
    </source>
</evidence>
<sequence length="840" mass="91018">MSRIPPPSTRTSRSPLKPSTSSTPSKPRTLTPATPSARTRTTSTLARATTPTRKPRNEEPTSPAKPALSTKERIALMRAEAKKAQGGGSSGGGLGDMSTMEEALPANSQQATEEEADLLGRMPLRETIEKARSTGTLNIATRSLPCLPSGLFEIHLGITPDRLKSVENEPKLPAAEEEAPTRRGAKRNAPAWFEAQDLTVIKAWNNDITEIQHEISLFGSLKTVDLHNNKLSALPTTFADLSFLTHLDLSQNRLTSLPENLWSLPELTVLNLANNQLTSLPFTAPFHSSSKRTGPNSYASTAFFTPAVVRATAPLPKLINLDASRNQLKSSGIDLDIPSALVKFDLSGNPLGEIDALLQKLGALPRLKELRFEKAEITPSSISADLFSSFDSPPFKALRILDFSETAVSLASVQAAFKCLAQELDHSFTLDEPALGTTRILVGKRVIKEQWEIELERRTQQRAQKGSGFGGDWDPEPPAAAAKKAAAIASASDPKEEPAHTSPPPTIRAKAHKPLGSRKEVEKEAWEIEAEQGLLTEGGKRRARANAAARGVDEQSREASPTNASSISNPQYYNAQTQTLTLPASAPAPKANHNRSFSLASPFALASSSAAPGDLTLPAQTLPLSVIVAQPFADSLRVLILTNRRLDRTFAIPALDVIPASGFLHHLEELDLEGCNLEDTVAVQRAQTVDDGTGSGTPPRANEPLLSILAKLFPSLKSLNLSYNRLSNAALTFEALSGIVLGAPNRSGLRALKLRGNRLSELDGFQKVAELFKGNREVAEWRMEELDLRDNEIGRLPAELGLLPLDVFLVEGNVFRVPQRRVWEREGTKGLLSWLRGRIE</sequence>
<dbReference type="PANTHER" id="PTHR48051:SF1">
    <property type="entry name" value="RAS SUPPRESSOR PROTEIN 1"/>
    <property type="match status" value="1"/>
</dbReference>
<dbReference type="AlphaFoldDB" id="A0A8H5C8Z9"/>